<dbReference type="RefSeq" id="WP_088071693.1">
    <property type="nucleotide sequence ID" value="NZ_MOOV01000292.1"/>
</dbReference>
<comment type="caution">
    <text evidence="2">The sequence shown here is derived from an EMBL/GenBank/DDBJ whole genome shotgun (WGS) entry which is preliminary data.</text>
</comment>
<organism evidence="2 3">
    <name type="scientific">Bacillus thuringiensis subsp. medellin</name>
    <dbReference type="NCBI Taxonomy" id="79672"/>
    <lineage>
        <taxon>Bacteria</taxon>
        <taxon>Bacillati</taxon>
        <taxon>Bacillota</taxon>
        <taxon>Bacilli</taxon>
        <taxon>Bacillales</taxon>
        <taxon>Bacillaceae</taxon>
        <taxon>Bacillus</taxon>
        <taxon>Bacillus cereus group</taxon>
    </lineage>
</organism>
<accession>A0A9X6MMA7</accession>
<sequence length="82" mass="9616">MTGQIPYYKERIQEAQDMPIEESLFHVPIGNFVNDTKSKQDAFKQRQKGNAIEWNTFKKMCEEGTGNPVPTYKDVQKYRQSQ</sequence>
<feature type="region of interest" description="Disordered" evidence="1">
    <location>
        <begin position="63"/>
        <end position="82"/>
    </location>
</feature>
<evidence type="ECO:0000256" key="1">
    <source>
        <dbReference type="SAM" id="MobiDB-lite"/>
    </source>
</evidence>
<name>A0A9X6MMA7_BACTV</name>
<dbReference type="AlphaFoldDB" id="A0A9X6MMA7"/>
<reference evidence="2 3" key="1">
    <citation type="submission" date="2016-10" db="EMBL/GenBank/DDBJ databases">
        <title>Comparative genomics of Bacillus thuringiensis reveals a path to pathogens against multiple invertebrate hosts.</title>
        <authorList>
            <person name="Zheng J."/>
            <person name="Gao Q."/>
            <person name="Liu H."/>
            <person name="Peng D."/>
            <person name="Ruan L."/>
            <person name="Sun M."/>
        </authorList>
    </citation>
    <scope>NUCLEOTIDE SEQUENCE [LARGE SCALE GENOMIC DNA]</scope>
    <source>
        <strain evidence="2">T30001</strain>
    </source>
</reference>
<dbReference type="Proteomes" id="UP000195160">
    <property type="component" value="Unassembled WGS sequence"/>
</dbReference>
<evidence type="ECO:0000313" key="2">
    <source>
        <dbReference type="EMBL" id="OUB82176.1"/>
    </source>
</evidence>
<dbReference type="EMBL" id="MOOV01000292">
    <property type="protein sequence ID" value="OUB82176.1"/>
    <property type="molecule type" value="Genomic_DNA"/>
</dbReference>
<protein>
    <submittedName>
        <fullName evidence="2">Uncharacterized protein</fullName>
    </submittedName>
</protein>
<evidence type="ECO:0000313" key="3">
    <source>
        <dbReference type="Proteomes" id="UP000195160"/>
    </source>
</evidence>
<gene>
    <name evidence="2" type="ORF">BK784_38750</name>
</gene>
<proteinExistence type="predicted"/>